<dbReference type="SMART" id="SM00228">
    <property type="entry name" value="PDZ"/>
    <property type="match status" value="1"/>
</dbReference>
<accession>A0A4C1YME4</accession>
<dbReference type="PANTHER" id="PTHR23119">
    <property type="entry name" value="DISCS LARGE"/>
    <property type="match status" value="1"/>
</dbReference>
<keyword evidence="2" id="KW-0472">Membrane</keyword>
<dbReference type="GO" id="GO:0097120">
    <property type="term" value="P:receptor localization to synapse"/>
    <property type="evidence" value="ECO:0007669"/>
    <property type="project" value="TreeGrafter"/>
</dbReference>
<dbReference type="GO" id="GO:0099072">
    <property type="term" value="P:regulation of postsynaptic membrane neurotransmitter receptor levels"/>
    <property type="evidence" value="ECO:0007669"/>
    <property type="project" value="TreeGrafter"/>
</dbReference>
<dbReference type="InterPro" id="IPR036034">
    <property type="entry name" value="PDZ_sf"/>
</dbReference>
<dbReference type="GO" id="GO:0016323">
    <property type="term" value="C:basolateral plasma membrane"/>
    <property type="evidence" value="ECO:0007669"/>
    <property type="project" value="TreeGrafter"/>
</dbReference>
<dbReference type="GO" id="GO:0043005">
    <property type="term" value="C:neuron projection"/>
    <property type="evidence" value="ECO:0007669"/>
    <property type="project" value="TreeGrafter"/>
</dbReference>
<dbReference type="GO" id="GO:0031594">
    <property type="term" value="C:neuromuscular junction"/>
    <property type="evidence" value="ECO:0007669"/>
    <property type="project" value="TreeGrafter"/>
</dbReference>
<dbReference type="GO" id="GO:0098609">
    <property type="term" value="P:cell-cell adhesion"/>
    <property type="evidence" value="ECO:0007669"/>
    <property type="project" value="TreeGrafter"/>
</dbReference>
<dbReference type="PANTHER" id="PTHR23119:SF51">
    <property type="entry name" value="DISKS LARGE 1 TUMOR SUPPRESSOR PROTEIN"/>
    <property type="match status" value="1"/>
</dbReference>
<reference evidence="4 5" key="1">
    <citation type="journal article" date="2019" name="Commun. Biol.">
        <title>The bagworm genome reveals a unique fibroin gene that provides high tensile strength.</title>
        <authorList>
            <person name="Kono N."/>
            <person name="Nakamura H."/>
            <person name="Ohtoshi R."/>
            <person name="Tomita M."/>
            <person name="Numata K."/>
            <person name="Arakawa K."/>
        </authorList>
    </citation>
    <scope>NUCLEOTIDE SEQUENCE [LARGE SCALE GENOMIC DNA]</scope>
</reference>
<comment type="caution">
    <text evidence="4">The sequence shown here is derived from an EMBL/GenBank/DDBJ whole genome shotgun (WGS) entry which is preliminary data.</text>
</comment>
<evidence type="ECO:0000259" key="3">
    <source>
        <dbReference type="PROSITE" id="PS50106"/>
    </source>
</evidence>
<dbReference type="InterPro" id="IPR050614">
    <property type="entry name" value="Synaptic_Scaffolding_LAP-MAGUK"/>
</dbReference>
<dbReference type="Pfam" id="PF00595">
    <property type="entry name" value="PDZ"/>
    <property type="match status" value="1"/>
</dbReference>
<organism evidence="4 5">
    <name type="scientific">Eumeta variegata</name>
    <name type="common">Bagworm moth</name>
    <name type="synonym">Eumeta japonica</name>
    <dbReference type="NCBI Taxonomy" id="151549"/>
    <lineage>
        <taxon>Eukaryota</taxon>
        <taxon>Metazoa</taxon>
        <taxon>Ecdysozoa</taxon>
        <taxon>Arthropoda</taxon>
        <taxon>Hexapoda</taxon>
        <taxon>Insecta</taxon>
        <taxon>Pterygota</taxon>
        <taxon>Neoptera</taxon>
        <taxon>Endopterygota</taxon>
        <taxon>Lepidoptera</taxon>
        <taxon>Glossata</taxon>
        <taxon>Ditrysia</taxon>
        <taxon>Tineoidea</taxon>
        <taxon>Psychidae</taxon>
        <taxon>Oiketicinae</taxon>
        <taxon>Eumeta</taxon>
    </lineage>
</organism>
<dbReference type="PROSITE" id="PS50106">
    <property type="entry name" value="PDZ"/>
    <property type="match status" value="1"/>
</dbReference>
<evidence type="ECO:0000256" key="2">
    <source>
        <dbReference type="ARBA" id="ARBA00023136"/>
    </source>
</evidence>
<proteinExistence type="predicted"/>
<dbReference type="GO" id="GO:0098839">
    <property type="term" value="C:postsynaptic density membrane"/>
    <property type="evidence" value="ECO:0007669"/>
    <property type="project" value="TreeGrafter"/>
</dbReference>
<feature type="domain" description="PDZ" evidence="3">
    <location>
        <begin position="78"/>
        <end position="159"/>
    </location>
</feature>
<gene>
    <name evidence="4" type="primary">dlg1</name>
    <name evidence="4" type="ORF">EVAR_60092_1</name>
</gene>
<dbReference type="OrthoDB" id="78824at2759"/>
<name>A0A4C1YME4_EUMVA</name>
<dbReference type="EMBL" id="BGZK01001261">
    <property type="protein sequence ID" value="GBP75779.1"/>
    <property type="molecule type" value="Genomic_DNA"/>
</dbReference>
<evidence type="ECO:0000313" key="5">
    <source>
        <dbReference type="Proteomes" id="UP000299102"/>
    </source>
</evidence>
<dbReference type="GO" id="GO:0019901">
    <property type="term" value="F:protein kinase binding"/>
    <property type="evidence" value="ECO:0007669"/>
    <property type="project" value="TreeGrafter"/>
</dbReference>
<keyword evidence="5" id="KW-1185">Reference proteome</keyword>
<sequence length="201" mass="22033">MEFEWKWNGMEWNGMDEANGMEWITDEVSTKYFALTITKVLLCHFDSRWPHFPLATQQKLREQSSSDSDNESVWETADVTLERGAAGLGLSIAGGEAGGDVSITRLADGGAAKSDGRLQIGDVLLQVNDISVKGVPHSVAVDALQRAGNTVKLSIVIHPIQMAKPPQHISFYSGHYIFLQTTPLSNIIVPSTFPRHSTHTS</sequence>
<dbReference type="STRING" id="151549.A0A4C1YME4"/>
<dbReference type="Proteomes" id="UP000299102">
    <property type="component" value="Unassembled WGS sequence"/>
</dbReference>
<dbReference type="GO" id="GO:0045197">
    <property type="term" value="P:establishment or maintenance of epithelial cell apical/basal polarity"/>
    <property type="evidence" value="ECO:0007669"/>
    <property type="project" value="TreeGrafter"/>
</dbReference>
<dbReference type="SUPFAM" id="SSF50156">
    <property type="entry name" value="PDZ domain-like"/>
    <property type="match status" value="1"/>
</dbReference>
<dbReference type="AlphaFoldDB" id="A0A4C1YME4"/>
<dbReference type="Gene3D" id="2.30.42.10">
    <property type="match status" value="1"/>
</dbReference>
<evidence type="ECO:0000313" key="4">
    <source>
        <dbReference type="EMBL" id="GBP75779.1"/>
    </source>
</evidence>
<dbReference type="InterPro" id="IPR001478">
    <property type="entry name" value="PDZ"/>
</dbReference>
<dbReference type="GO" id="GO:0007268">
    <property type="term" value="P:chemical synaptic transmission"/>
    <property type="evidence" value="ECO:0007669"/>
    <property type="project" value="TreeGrafter"/>
</dbReference>
<dbReference type="GO" id="GO:0043113">
    <property type="term" value="P:receptor clustering"/>
    <property type="evidence" value="ECO:0007669"/>
    <property type="project" value="TreeGrafter"/>
</dbReference>
<evidence type="ECO:0000256" key="1">
    <source>
        <dbReference type="ARBA" id="ARBA00004370"/>
    </source>
</evidence>
<protein>
    <submittedName>
        <fullName evidence="4">Disks large homolog 1</fullName>
    </submittedName>
</protein>
<comment type="subcellular location">
    <subcellularLocation>
        <location evidence="1">Membrane</location>
    </subcellularLocation>
</comment>